<accession>Q50817</accession>
<dbReference type="EMBL" id="M15467">
    <property type="protein sequence ID" value="AAA88239.1"/>
    <property type="molecule type" value="Genomic_DNA"/>
</dbReference>
<organism evidence="1">
    <name type="scientific">Mycobacterium tuberculosis</name>
    <dbReference type="NCBI Taxonomy" id="1773"/>
    <lineage>
        <taxon>Bacteria</taxon>
        <taxon>Bacillati</taxon>
        <taxon>Actinomycetota</taxon>
        <taxon>Actinomycetes</taxon>
        <taxon>Mycobacteriales</taxon>
        <taxon>Mycobacteriaceae</taxon>
        <taxon>Mycobacterium</taxon>
        <taxon>Mycobacterium tuberculosis complex</taxon>
    </lineage>
</organism>
<evidence type="ECO:0000313" key="1">
    <source>
        <dbReference type="EMBL" id="AAA88239.1"/>
    </source>
</evidence>
<sequence>MNASRSNSWAAASVLAIPATLRGRWQTLSCIPAASRPLPGTR</sequence>
<proteinExistence type="predicted"/>
<protein>
    <submittedName>
        <fullName evidence="1">ORF; putative</fullName>
    </submittedName>
</protein>
<reference evidence="1" key="1">
    <citation type="journal article" date="1987" name="J. Bacteriol.">
        <title>The 65-kilodalton antigen of Mycobacterium tuberculosis.</title>
        <authorList>
            <person name="Shinnick T.M."/>
        </authorList>
    </citation>
    <scope>NUCLEOTIDE SEQUENCE</scope>
    <source>
        <strain evidence="1">Erdman</strain>
    </source>
</reference>
<dbReference type="AlphaFoldDB" id="Q50817"/>
<name>Q50817_MYCTX</name>